<keyword evidence="4" id="KW-0133">Cell shape</keyword>
<feature type="compositionally biased region" description="Low complexity" evidence="10">
    <location>
        <begin position="66"/>
        <end position="99"/>
    </location>
</feature>
<feature type="signal peptide" evidence="12">
    <location>
        <begin position="1"/>
        <end position="23"/>
    </location>
</feature>
<keyword evidence="6" id="KW-0961">Cell wall biogenesis/degradation</keyword>
<evidence type="ECO:0000256" key="2">
    <source>
        <dbReference type="ARBA" id="ARBA00022729"/>
    </source>
</evidence>
<feature type="active site" description="Acyl-ester intermediate" evidence="7">
    <location>
        <position position="149"/>
    </location>
</feature>
<keyword evidence="11" id="KW-0812">Transmembrane</keyword>
<sequence length="646" mass="68362">MKRLLTLILALSLSFSFCLPTQAQFSFQDDAVVEEDSSGVTDGEEEADSTDEASDASDEAEDDSAGDAADSGNSADDAAGSGDSADDAAGNGDSRTDAADATEVSAAAYGVDQLKGAPDITAESAVVMDAASGAVLYGKEADSRQYPASITKVMTALLAVENCSMDDIVTFSSEAVNGIEPGSSSAGINVGAELTVEDTLYALMLVSANEAGAALAEHISGSDEAFADLMNQRAAELGCTGTHFTNPHGLPDEDHYTTAHDMALILRAAMQYDEFRKIAETDTYTLEKSDTLTNTLELWNHSKIIRENSDYYYEYAEGSKPGYTMAARNTLVTYAKKGNVELICTILKDYGADQSYYDTTDLFEWGFEQVKGIEPLSSFNLKTALEADSSIPADKITNIDRLNCTYPADYYLLVPADFDESTVKTSFTLDEDIHAGRVGYINIISGETTIGTVPVTYDLNSEAAQGYVSSGNADDNLETAPVDEGKITPGKVFQFIILIIVIVILAAILLSFLRMRQAEKRRQQRILERRKRHASSNTRSTGSYSGRSGRDTGFRSSGSGGHSGRSGSGSGRTSGSSSRSGGSGLRSNSSGRSSSSSSRSNGSGRNSGSSSRSGGSGLRSNSSGRTSNSGGSGRSSSRRPERPNKR</sequence>
<keyword evidence="3" id="KW-0378">Hydrolase</keyword>
<dbReference type="GO" id="GO:0009252">
    <property type="term" value="P:peptidoglycan biosynthetic process"/>
    <property type="evidence" value="ECO:0007669"/>
    <property type="project" value="UniProtKB-KW"/>
</dbReference>
<feature type="binding site" evidence="8">
    <location>
        <position position="320"/>
    </location>
    <ligand>
        <name>substrate</name>
    </ligand>
</feature>
<dbReference type="Proteomes" id="UP000886805">
    <property type="component" value="Unassembled WGS sequence"/>
</dbReference>
<accession>A0A9D1X4R4</accession>
<keyword evidence="5" id="KW-0573">Peptidoglycan synthesis</keyword>
<dbReference type="Gene3D" id="3.40.710.10">
    <property type="entry name" value="DD-peptidase/beta-lactamase superfamily"/>
    <property type="match status" value="1"/>
</dbReference>
<evidence type="ECO:0000256" key="6">
    <source>
        <dbReference type="ARBA" id="ARBA00023316"/>
    </source>
</evidence>
<reference evidence="14" key="2">
    <citation type="submission" date="2021-04" db="EMBL/GenBank/DDBJ databases">
        <authorList>
            <person name="Gilroy R."/>
        </authorList>
    </citation>
    <scope>NUCLEOTIDE SEQUENCE</scope>
    <source>
        <strain evidence="14">ChiSxjej3B15-1167</strain>
    </source>
</reference>
<gene>
    <name evidence="14" type="ORF">H9849_05795</name>
</gene>
<dbReference type="GO" id="GO:0009002">
    <property type="term" value="F:serine-type D-Ala-D-Ala carboxypeptidase activity"/>
    <property type="evidence" value="ECO:0007669"/>
    <property type="project" value="InterPro"/>
</dbReference>
<feature type="domain" description="Peptidase S11 D-alanyl-D-alanine carboxypeptidase A N-terminal" evidence="13">
    <location>
        <begin position="116"/>
        <end position="348"/>
    </location>
</feature>
<dbReference type="PRINTS" id="PR00725">
    <property type="entry name" value="DADACBPTASE1"/>
</dbReference>
<keyword evidence="14" id="KW-0645">Protease</keyword>
<evidence type="ECO:0000256" key="9">
    <source>
        <dbReference type="RuleBase" id="RU004016"/>
    </source>
</evidence>
<evidence type="ECO:0000256" key="11">
    <source>
        <dbReference type="SAM" id="Phobius"/>
    </source>
</evidence>
<dbReference type="PANTHER" id="PTHR21581:SF33">
    <property type="entry name" value="D-ALANYL-D-ALANINE CARBOXYPEPTIDASE DACB"/>
    <property type="match status" value="1"/>
</dbReference>
<reference evidence="14" key="1">
    <citation type="journal article" date="2021" name="PeerJ">
        <title>Extensive microbial diversity within the chicken gut microbiome revealed by metagenomics and culture.</title>
        <authorList>
            <person name="Gilroy R."/>
            <person name="Ravi A."/>
            <person name="Getino M."/>
            <person name="Pursley I."/>
            <person name="Horton D.L."/>
            <person name="Alikhan N.F."/>
            <person name="Baker D."/>
            <person name="Gharbi K."/>
            <person name="Hall N."/>
            <person name="Watson M."/>
            <person name="Adriaenssens E.M."/>
            <person name="Foster-Nyarko E."/>
            <person name="Jarju S."/>
            <person name="Secka A."/>
            <person name="Antonio M."/>
            <person name="Oren A."/>
            <person name="Chaudhuri R.R."/>
            <person name="La Ragione R."/>
            <person name="Hildebrand F."/>
            <person name="Pallen M.J."/>
        </authorList>
    </citation>
    <scope>NUCLEOTIDE SEQUENCE</scope>
    <source>
        <strain evidence="14">ChiSxjej3B15-1167</strain>
    </source>
</reference>
<feature type="region of interest" description="Disordered" evidence="10">
    <location>
        <begin position="32"/>
        <end position="99"/>
    </location>
</feature>
<evidence type="ECO:0000256" key="5">
    <source>
        <dbReference type="ARBA" id="ARBA00022984"/>
    </source>
</evidence>
<evidence type="ECO:0000256" key="4">
    <source>
        <dbReference type="ARBA" id="ARBA00022960"/>
    </source>
</evidence>
<feature type="active site" evidence="7">
    <location>
        <position position="207"/>
    </location>
</feature>
<evidence type="ECO:0000256" key="1">
    <source>
        <dbReference type="ARBA" id="ARBA00007164"/>
    </source>
</evidence>
<feature type="region of interest" description="Disordered" evidence="10">
    <location>
        <begin position="524"/>
        <end position="646"/>
    </location>
</feature>
<evidence type="ECO:0000256" key="3">
    <source>
        <dbReference type="ARBA" id="ARBA00022801"/>
    </source>
</evidence>
<dbReference type="PANTHER" id="PTHR21581">
    <property type="entry name" value="D-ALANYL-D-ALANINE CARBOXYPEPTIDASE"/>
    <property type="match status" value="1"/>
</dbReference>
<name>A0A9D1X4R4_9FIRM</name>
<comment type="caution">
    <text evidence="14">The sequence shown here is derived from an EMBL/GenBank/DDBJ whole genome shotgun (WGS) entry which is preliminary data.</text>
</comment>
<organism evidence="14 15">
    <name type="scientific">Candidatus Anaerobutyricum stercoripullorum</name>
    <dbReference type="NCBI Taxonomy" id="2838456"/>
    <lineage>
        <taxon>Bacteria</taxon>
        <taxon>Bacillati</taxon>
        <taxon>Bacillota</taxon>
        <taxon>Clostridia</taxon>
        <taxon>Lachnospirales</taxon>
        <taxon>Lachnospiraceae</taxon>
        <taxon>Anaerobutyricum</taxon>
    </lineage>
</organism>
<evidence type="ECO:0000256" key="12">
    <source>
        <dbReference type="SAM" id="SignalP"/>
    </source>
</evidence>
<feature type="compositionally biased region" description="Acidic residues" evidence="10">
    <location>
        <begin position="32"/>
        <end position="65"/>
    </location>
</feature>
<keyword evidence="11" id="KW-0472">Membrane</keyword>
<dbReference type="SUPFAM" id="SSF56601">
    <property type="entry name" value="beta-lactamase/transpeptidase-like"/>
    <property type="match status" value="1"/>
</dbReference>
<dbReference type="InterPro" id="IPR001967">
    <property type="entry name" value="Peptidase_S11_N"/>
</dbReference>
<dbReference type="GO" id="GO:0006508">
    <property type="term" value="P:proteolysis"/>
    <property type="evidence" value="ECO:0007669"/>
    <property type="project" value="InterPro"/>
</dbReference>
<dbReference type="InterPro" id="IPR012338">
    <property type="entry name" value="Beta-lactam/transpept-like"/>
</dbReference>
<evidence type="ECO:0000313" key="15">
    <source>
        <dbReference type="Proteomes" id="UP000886805"/>
    </source>
</evidence>
<feature type="compositionally biased region" description="Low complexity" evidence="10">
    <location>
        <begin position="535"/>
        <end position="547"/>
    </location>
</feature>
<evidence type="ECO:0000313" key="14">
    <source>
        <dbReference type="EMBL" id="HIX72516.1"/>
    </source>
</evidence>
<feature type="chain" id="PRO_5038625724" evidence="12">
    <location>
        <begin position="24"/>
        <end position="646"/>
    </location>
</feature>
<keyword evidence="2 12" id="KW-0732">Signal</keyword>
<comment type="similarity">
    <text evidence="1 9">Belongs to the peptidase S11 family.</text>
</comment>
<dbReference type="AlphaFoldDB" id="A0A9D1X4R4"/>
<proteinExistence type="inferred from homology"/>
<feature type="active site" description="Proton acceptor" evidence="7">
    <location>
        <position position="152"/>
    </location>
</feature>
<dbReference type="GO" id="GO:0008360">
    <property type="term" value="P:regulation of cell shape"/>
    <property type="evidence" value="ECO:0007669"/>
    <property type="project" value="UniProtKB-KW"/>
</dbReference>
<evidence type="ECO:0000259" key="13">
    <source>
        <dbReference type="Pfam" id="PF00768"/>
    </source>
</evidence>
<evidence type="ECO:0000256" key="7">
    <source>
        <dbReference type="PIRSR" id="PIRSR618044-1"/>
    </source>
</evidence>
<evidence type="ECO:0000256" key="8">
    <source>
        <dbReference type="PIRSR" id="PIRSR618044-2"/>
    </source>
</evidence>
<protein>
    <submittedName>
        <fullName evidence="14">D-alanyl-D-alanine carboxypeptidase</fullName>
    </submittedName>
</protein>
<dbReference type="EMBL" id="DXEQ01000164">
    <property type="protein sequence ID" value="HIX72516.1"/>
    <property type="molecule type" value="Genomic_DNA"/>
</dbReference>
<dbReference type="InterPro" id="IPR018044">
    <property type="entry name" value="Peptidase_S11"/>
</dbReference>
<keyword evidence="11" id="KW-1133">Transmembrane helix</keyword>
<evidence type="ECO:0000256" key="10">
    <source>
        <dbReference type="SAM" id="MobiDB-lite"/>
    </source>
</evidence>
<feature type="compositionally biased region" description="Low complexity" evidence="10">
    <location>
        <begin position="573"/>
        <end position="629"/>
    </location>
</feature>
<dbReference type="Pfam" id="PF00768">
    <property type="entry name" value="Peptidase_S11"/>
    <property type="match status" value="1"/>
</dbReference>
<feature type="compositionally biased region" description="Gly residues" evidence="10">
    <location>
        <begin position="558"/>
        <end position="572"/>
    </location>
</feature>
<feature type="transmembrane region" description="Helical" evidence="11">
    <location>
        <begin position="492"/>
        <end position="513"/>
    </location>
</feature>
<dbReference type="GO" id="GO:0071555">
    <property type="term" value="P:cell wall organization"/>
    <property type="evidence" value="ECO:0007669"/>
    <property type="project" value="UniProtKB-KW"/>
</dbReference>
<keyword evidence="14" id="KW-0121">Carboxypeptidase</keyword>